<protein>
    <submittedName>
        <fullName evidence="2">Conserved protein</fullName>
    </submittedName>
</protein>
<sequence>MKTAAIIISIFLPGAGSLLMGKIVAGLIQLALAFTALLLNLTGIGILIGGPVGLIAWVWGLVTVARAEPKAPAGRAA</sequence>
<reference evidence="2 3" key="1">
    <citation type="submission" date="2014-07" db="EMBL/GenBank/DDBJ databases">
        <title>Tepidicaulis marinum gen. nov., sp. nov., a novel marine bacterium denitrifying nitrate to nitrous oxide strictly under microaerobic conditions.</title>
        <authorList>
            <person name="Takeuchi M."/>
            <person name="Yamagishi T."/>
            <person name="Kamagata Y."/>
            <person name="Oshima K."/>
            <person name="Hattori M."/>
            <person name="Katayama T."/>
            <person name="Hanada S."/>
            <person name="Tamaki H."/>
            <person name="Marumo K."/>
            <person name="Maeda H."/>
            <person name="Nedachi M."/>
            <person name="Iwasaki W."/>
            <person name="Suwa Y."/>
            <person name="Sakata S."/>
        </authorList>
    </citation>
    <scope>NUCLEOTIDE SEQUENCE [LARGE SCALE GENOMIC DNA]</scope>
    <source>
        <strain evidence="2 3">MA2</strain>
    </source>
</reference>
<proteinExistence type="predicted"/>
<name>A0A081B677_9HYPH</name>
<comment type="caution">
    <text evidence="2">The sequence shown here is derived from an EMBL/GenBank/DDBJ whole genome shotgun (WGS) entry which is preliminary data.</text>
</comment>
<feature type="transmembrane region" description="Helical" evidence="1">
    <location>
        <begin position="43"/>
        <end position="65"/>
    </location>
</feature>
<dbReference type="RefSeq" id="WP_045441569.1">
    <property type="nucleotide sequence ID" value="NZ_BBIO01000001.1"/>
</dbReference>
<keyword evidence="1" id="KW-1133">Transmembrane helix</keyword>
<dbReference type="EMBL" id="BBIO01000001">
    <property type="protein sequence ID" value="GAK43545.1"/>
    <property type="molecule type" value="Genomic_DNA"/>
</dbReference>
<dbReference type="eggNOG" id="ENOG5033P3W">
    <property type="taxonomic scope" value="Bacteria"/>
</dbReference>
<organism evidence="2 3">
    <name type="scientific">Tepidicaulis marinus</name>
    <dbReference type="NCBI Taxonomy" id="1333998"/>
    <lineage>
        <taxon>Bacteria</taxon>
        <taxon>Pseudomonadati</taxon>
        <taxon>Pseudomonadota</taxon>
        <taxon>Alphaproteobacteria</taxon>
        <taxon>Hyphomicrobiales</taxon>
        <taxon>Parvibaculaceae</taxon>
        <taxon>Tepidicaulis</taxon>
    </lineage>
</organism>
<dbReference type="STRING" id="1333998.M2A_0044"/>
<dbReference type="AlphaFoldDB" id="A0A081B677"/>
<gene>
    <name evidence="2" type="ORF">M2A_0044</name>
</gene>
<evidence type="ECO:0000313" key="3">
    <source>
        <dbReference type="Proteomes" id="UP000028702"/>
    </source>
</evidence>
<evidence type="ECO:0000313" key="2">
    <source>
        <dbReference type="EMBL" id="GAK43545.1"/>
    </source>
</evidence>
<keyword evidence="1" id="KW-0472">Membrane</keyword>
<keyword evidence="1" id="KW-0812">Transmembrane</keyword>
<accession>A0A081B677</accession>
<keyword evidence="3" id="KW-1185">Reference proteome</keyword>
<evidence type="ECO:0000256" key="1">
    <source>
        <dbReference type="SAM" id="Phobius"/>
    </source>
</evidence>
<dbReference type="Proteomes" id="UP000028702">
    <property type="component" value="Unassembled WGS sequence"/>
</dbReference>